<dbReference type="InterPro" id="IPR000620">
    <property type="entry name" value="EamA_dom"/>
</dbReference>
<evidence type="ECO:0000259" key="9">
    <source>
        <dbReference type="Pfam" id="PF00892"/>
    </source>
</evidence>
<dbReference type="PANTHER" id="PTHR22911">
    <property type="entry name" value="ACYL-MALONYL CONDENSING ENZYME-RELATED"/>
    <property type="match status" value="1"/>
</dbReference>
<feature type="transmembrane region" description="Helical" evidence="8">
    <location>
        <begin position="175"/>
        <end position="192"/>
    </location>
</feature>
<dbReference type="NCBIfam" id="TIGR00688">
    <property type="entry name" value="rarD"/>
    <property type="match status" value="1"/>
</dbReference>
<dbReference type="InterPro" id="IPR004626">
    <property type="entry name" value="RarD"/>
</dbReference>
<gene>
    <name evidence="10" type="ORF">HGMM_F14G08C10</name>
</gene>
<feature type="transmembrane region" description="Helical" evidence="8">
    <location>
        <begin position="100"/>
        <end position="117"/>
    </location>
</feature>
<evidence type="ECO:0000256" key="7">
    <source>
        <dbReference type="ARBA" id="ARBA00023136"/>
    </source>
</evidence>
<accession>H5SDX4</accession>
<feature type="transmembrane region" description="Helical" evidence="8">
    <location>
        <begin position="240"/>
        <end position="258"/>
    </location>
</feature>
<reference evidence="10" key="2">
    <citation type="journal article" date="2012" name="PLoS ONE">
        <title>A Deeply Branching Thermophilic Bacterium with an Ancient Acetyl-CoA Pathway Dominates a Subsurface Ecosystem.</title>
        <authorList>
            <person name="Takami H."/>
            <person name="Noguchi H."/>
            <person name="Takaki Y."/>
            <person name="Uchiyama I."/>
            <person name="Toyoda A."/>
            <person name="Nishi S."/>
            <person name="Chee G.-J."/>
            <person name="Arai W."/>
            <person name="Nunoura T."/>
            <person name="Itoh T."/>
            <person name="Hattori M."/>
            <person name="Takai K."/>
        </authorList>
    </citation>
    <scope>NUCLEOTIDE SEQUENCE</scope>
</reference>
<feature type="transmembrane region" description="Helical" evidence="8">
    <location>
        <begin position="204"/>
        <end position="228"/>
    </location>
</feature>
<feature type="domain" description="EamA" evidence="9">
    <location>
        <begin position="5"/>
        <end position="139"/>
    </location>
</feature>
<dbReference type="PANTHER" id="PTHR22911:SF137">
    <property type="entry name" value="SOLUTE CARRIER FAMILY 35 MEMBER G2-RELATED"/>
    <property type="match status" value="1"/>
</dbReference>
<evidence type="ECO:0000256" key="4">
    <source>
        <dbReference type="ARBA" id="ARBA00022475"/>
    </source>
</evidence>
<feature type="transmembrane region" description="Helical" evidence="8">
    <location>
        <begin position="146"/>
        <end position="163"/>
    </location>
</feature>
<evidence type="ECO:0000256" key="6">
    <source>
        <dbReference type="ARBA" id="ARBA00022989"/>
    </source>
</evidence>
<organism evidence="10">
    <name type="scientific">uncultured Chloroflexota bacterium</name>
    <dbReference type="NCBI Taxonomy" id="166587"/>
    <lineage>
        <taxon>Bacteria</taxon>
        <taxon>Bacillati</taxon>
        <taxon>Chloroflexota</taxon>
        <taxon>environmental samples</taxon>
    </lineage>
</organism>
<dbReference type="GO" id="GO:0005886">
    <property type="term" value="C:plasma membrane"/>
    <property type="evidence" value="ECO:0007669"/>
    <property type="project" value="UniProtKB-SubCell"/>
</dbReference>
<feature type="transmembrane region" description="Helical" evidence="8">
    <location>
        <begin position="264"/>
        <end position="285"/>
    </location>
</feature>
<proteinExistence type="inferred from homology"/>
<reference evidence="10" key="1">
    <citation type="journal article" date="2005" name="Environ. Microbiol.">
        <title>Genetic and functional properties of uncultivated thermophilic crenarchaeotes from a subsurface gold mine as revealed by analysis of genome fragments.</title>
        <authorList>
            <person name="Nunoura T."/>
            <person name="Hirayama H."/>
            <person name="Takami H."/>
            <person name="Oida H."/>
            <person name="Nishi S."/>
            <person name="Shimamura S."/>
            <person name="Suzuki Y."/>
            <person name="Inagaki F."/>
            <person name="Takai K."/>
            <person name="Nealson K.H."/>
            <person name="Horikoshi K."/>
        </authorList>
    </citation>
    <scope>NUCLEOTIDE SEQUENCE</scope>
</reference>
<feature type="transmembrane region" description="Helical" evidence="8">
    <location>
        <begin position="70"/>
        <end position="88"/>
    </location>
</feature>
<keyword evidence="7 8" id="KW-0472">Membrane</keyword>
<comment type="similarity">
    <text evidence="2">Belongs to the EamA transporter family.</text>
</comment>
<evidence type="ECO:0000256" key="5">
    <source>
        <dbReference type="ARBA" id="ARBA00022692"/>
    </source>
</evidence>
<feature type="transmembrane region" description="Helical" evidence="8">
    <location>
        <begin position="5"/>
        <end position="23"/>
    </location>
</feature>
<name>H5SDX4_9CHLR</name>
<dbReference type="Pfam" id="PF00892">
    <property type="entry name" value="EamA"/>
    <property type="match status" value="1"/>
</dbReference>
<keyword evidence="6 8" id="KW-1133">Transmembrane helix</keyword>
<dbReference type="InterPro" id="IPR037185">
    <property type="entry name" value="EmrE-like"/>
</dbReference>
<dbReference type="AlphaFoldDB" id="H5SDX4"/>
<keyword evidence="5 8" id="KW-0812">Transmembrane</keyword>
<evidence type="ECO:0000313" key="10">
    <source>
        <dbReference type="EMBL" id="BAL54360.1"/>
    </source>
</evidence>
<feature type="transmembrane region" description="Helical" evidence="8">
    <location>
        <begin position="124"/>
        <end position="140"/>
    </location>
</feature>
<comment type="subcellular location">
    <subcellularLocation>
        <location evidence="1">Cell membrane</location>
        <topology evidence="1">Multi-pass membrane protein</topology>
    </subcellularLocation>
</comment>
<evidence type="ECO:0000256" key="2">
    <source>
        <dbReference type="ARBA" id="ARBA00007362"/>
    </source>
</evidence>
<evidence type="ECO:0000256" key="3">
    <source>
        <dbReference type="ARBA" id="ARBA00022448"/>
    </source>
</evidence>
<keyword evidence="3" id="KW-0813">Transport</keyword>
<sequence>MQKQGFLYAFGAYAIWGLFPIYWKTLHQVSAIELIGHRIFWSFLTLLGALLLNGQVGVFWYHLTQARIRRFYLIAALLIGFNWLIYVWGVNSDHIVETSLGYFINPLLSVLLGVLILRERLRPFQWLPLGLATVGVAYLTAIYGRVPWIALTLASTFALYGLVKKLAPLNSLHGLSLETAILFPLAFLYLLYRELTSQAAFLHSNLLTTLLLLGAGLVTTIPLLMFAAAAQRIPLSAIGLMQYIAPTLQFLIGVLIYHEPFDRTHLVGFVLVWIALALFAAESLFQEYRRRQRKEQAA</sequence>
<evidence type="ECO:0000256" key="1">
    <source>
        <dbReference type="ARBA" id="ARBA00004651"/>
    </source>
</evidence>
<protein>
    <submittedName>
        <fullName evidence="10">Chloramphenicol-sensitive protein RarD</fullName>
    </submittedName>
</protein>
<evidence type="ECO:0000256" key="8">
    <source>
        <dbReference type="SAM" id="Phobius"/>
    </source>
</evidence>
<dbReference type="EMBL" id="AP011686">
    <property type="protein sequence ID" value="BAL54360.1"/>
    <property type="molecule type" value="Genomic_DNA"/>
</dbReference>
<keyword evidence="4" id="KW-1003">Cell membrane</keyword>
<dbReference type="SUPFAM" id="SSF103481">
    <property type="entry name" value="Multidrug resistance efflux transporter EmrE"/>
    <property type="match status" value="2"/>
</dbReference>
<feature type="transmembrane region" description="Helical" evidence="8">
    <location>
        <begin position="39"/>
        <end position="63"/>
    </location>
</feature>